<evidence type="ECO:0000259" key="1">
    <source>
        <dbReference type="Pfam" id="PF07883"/>
    </source>
</evidence>
<sequence>MLAATVQHKYTGEQITFVETAKDTNGAHLLIEVTLPSNGEGPPLHCHDEFVEEFTILEGTLTVTVGDKDHILSRGQSIIAEKGIPHTFNNRHAEDVRFQVKLTPPSQFEESVRIHYGLMGDGLTNEQGVPKNIFYLALILKLQNTLIAGKSLIVQRALFSAFVSVGTWLNMYQALEKYTGQKIRI</sequence>
<name>A0AAW9NRS4_9BACL</name>
<dbReference type="EMBL" id="JARSFG010000001">
    <property type="protein sequence ID" value="MEC1176903.1"/>
    <property type="molecule type" value="Genomic_DNA"/>
</dbReference>
<accession>A0AAW9NRS4</accession>
<reference evidence="2 3" key="1">
    <citation type="submission" date="2023-03" db="EMBL/GenBank/DDBJ databases">
        <title>Bacillus Genome Sequencing.</title>
        <authorList>
            <person name="Dunlap C."/>
        </authorList>
    </citation>
    <scope>NUCLEOTIDE SEQUENCE [LARGE SCALE GENOMIC DNA]</scope>
    <source>
        <strain evidence="2 3">B-59205</strain>
    </source>
</reference>
<dbReference type="InterPro" id="IPR013096">
    <property type="entry name" value="Cupin_2"/>
</dbReference>
<keyword evidence="3" id="KW-1185">Reference proteome</keyword>
<dbReference type="SUPFAM" id="SSF51182">
    <property type="entry name" value="RmlC-like cupins"/>
    <property type="match status" value="1"/>
</dbReference>
<organism evidence="2 3">
    <name type="scientific">Metasolibacillus meyeri</name>
    <dbReference type="NCBI Taxonomy" id="1071052"/>
    <lineage>
        <taxon>Bacteria</taxon>
        <taxon>Bacillati</taxon>
        <taxon>Bacillota</taxon>
        <taxon>Bacilli</taxon>
        <taxon>Bacillales</taxon>
        <taxon>Caryophanaceae</taxon>
        <taxon>Metasolibacillus</taxon>
    </lineage>
</organism>
<dbReference type="InterPro" id="IPR014710">
    <property type="entry name" value="RmlC-like_jellyroll"/>
</dbReference>
<dbReference type="AlphaFoldDB" id="A0AAW9NRS4"/>
<proteinExistence type="predicted"/>
<dbReference type="RefSeq" id="WP_326121079.1">
    <property type="nucleotide sequence ID" value="NZ_JARSFG010000001.1"/>
</dbReference>
<dbReference type="InterPro" id="IPR011051">
    <property type="entry name" value="RmlC_Cupin_sf"/>
</dbReference>
<dbReference type="PANTHER" id="PTHR36440:SF1">
    <property type="entry name" value="PUTATIVE (AFU_ORTHOLOGUE AFUA_8G07350)-RELATED"/>
    <property type="match status" value="1"/>
</dbReference>
<dbReference type="Pfam" id="PF07883">
    <property type="entry name" value="Cupin_2"/>
    <property type="match status" value="1"/>
</dbReference>
<dbReference type="PANTHER" id="PTHR36440">
    <property type="entry name" value="PUTATIVE (AFU_ORTHOLOGUE AFUA_8G07350)-RELATED"/>
    <property type="match status" value="1"/>
</dbReference>
<dbReference type="Proteomes" id="UP001344888">
    <property type="component" value="Unassembled WGS sequence"/>
</dbReference>
<gene>
    <name evidence="2" type="ORF">P9B03_00175</name>
</gene>
<dbReference type="InterPro" id="IPR053146">
    <property type="entry name" value="QDO-like"/>
</dbReference>
<protein>
    <submittedName>
        <fullName evidence="2">Cupin domain-containing protein</fullName>
    </submittedName>
</protein>
<evidence type="ECO:0000313" key="3">
    <source>
        <dbReference type="Proteomes" id="UP001344888"/>
    </source>
</evidence>
<dbReference type="Gene3D" id="2.60.120.10">
    <property type="entry name" value="Jelly Rolls"/>
    <property type="match status" value="1"/>
</dbReference>
<comment type="caution">
    <text evidence="2">The sequence shown here is derived from an EMBL/GenBank/DDBJ whole genome shotgun (WGS) entry which is preliminary data.</text>
</comment>
<feature type="domain" description="Cupin type-2" evidence="1">
    <location>
        <begin position="33"/>
        <end position="98"/>
    </location>
</feature>
<evidence type="ECO:0000313" key="2">
    <source>
        <dbReference type="EMBL" id="MEC1176903.1"/>
    </source>
</evidence>